<accession>A0A1N7MXN1</accession>
<evidence type="ECO:0000313" key="1">
    <source>
        <dbReference type="EMBL" id="SIS90701.1"/>
    </source>
</evidence>
<organism evidence="1 2">
    <name type="scientific">Kroppenstedtia eburnea</name>
    <dbReference type="NCBI Taxonomy" id="714067"/>
    <lineage>
        <taxon>Bacteria</taxon>
        <taxon>Bacillati</taxon>
        <taxon>Bacillota</taxon>
        <taxon>Bacilli</taxon>
        <taxon>Bacillales</taxon>
        <taxon>Thermoactinomycetaceae</taxon>
        <taxon>Kroppenstedtia</taxon>
    </lineage>
</organism>
<gene>
    <name evidence="1" type="ORF">SAMN05421790_107110</name>
</gene>
<dbReference type="Proteomes" id="UP000186795">
    <property type="component" value="Unassembled WGS sequence"/>
</dbReference>
<dbReference type="OrthoDB" id="2988970at2"/>
<sequence>MEVHEYVPQRILEIVKENQNRSGEQYAVLPVIIEHENKHYFYVHYEVSDRYLVVRKDGQIPSLKEIEPVIIMAASFVSFSNVFHLIGEQWVKDKTIRNYQRIQRLLDTLEKGLQHRLTEEQRDLLNEFRQTAQTVIDWQRELERVVAEGKKGVEKIRYKVGSARDGEQLDQLQRRLEKCVYEQIQVQLDTYEKRKRLIKSLRKSIPLFSIRLWFAFYELKIHHQKMLDWSKMDMEEINDMEIVKKRIIDGEWAPESHQVLKKIKAAVINPR</sequence>
<proteinExistence type="predicted"/>
<keyword evidence="2" id="KW-1185">Reference proteome</keyword>
<dbReference type="RefSeq" id="WP_076525330.1">
    <property type="nucleotide sequence ID" value="NZ_CP048103.1"/>
</dbReference>
<reference evidence="2" key="1">
    <citation type="submission" date="2017-01" db="EMBL/GenBank/DDBJ databases">
        <authorList>
            <person name="Varghese N."/>
            <person name="Submissions S."/>
        </authorList>
    </citation>
    <scope>NUCLEOTIDE SEQUENCE [LARGE SCALE GENOMIC DNA]</scope>
    <source>
        <strain evidence="2">DSM 45196</strain>
    </source>
</reference>
<name>A0A1N7MXN1_9BACL</name>
<dbReference type="AlphaFoldDB" id="A0A1N7MXN1"/>
<protein>
    <submittedName>
        <fullName evidence="1">Uncharacterized protein</fullName>
    </submittedName>
</protein>
<evidence type="ECO:0000313" key="2">
    <source>
        <dbReference type="Proteomes" id="UP000186795"/>
    </source>
</evidence>
<dbReference type="EMBL" id="FTOD01000007">
    <property type="protein sequence ID" value="SIS90701.1"/>
    <property type="molecule type" value="Genomic_DNA"/>
</dbReference>